<evidence type="ECO:0000259" key="2">
    <source>
        <dbReference type="Pfam" id="PF14285"/>
    </source>
</evidence>
<gene>
    <name evidence="3" type="ORF">NC797_11320</name>
</gene>
<reference evidence="3" key="1">
    <citation type="submission" date="2022-06" db="EMBL/GenBank/DDBJ databases">
        <title>Aquibacillus sp. a new bacterium isolated from soil saline samples.</title>
        <authorList>
            <person name="Galisteo C."/>
            <person name="De La Haba R."/>
            <person name="Sanchez-Porro C."/>
            <person name="Ventosa A."/>
        </authorList>
    </citation>
    <scope>NUCLEOTIDE SEQUENCE</scope>
    <source>
        <strain evidence="3">3ASR75-11</strain>
    </source>
</reference>
<name>A0A9X4AMB0_9BACI</name>
<dbReference type="Proteomes" id="UP001145050">
    <property type="component" value="Unassembled WGS sequence"/>
</dbReference>
<dbReference type="AlphaFoldDB" id="A0A9X4AMB0"/>
<keyword evidence="1" id="KW-1133">Transmembrane helix</keyword>
<feature type="domain" description="DUF4367" evidence="2">
    <location>
        <begin position="146"/>
        <end position="256"/>
    </location>
</feature>
<accession>A0A9X4AMB0</accession>
<dbReference type="InterPro" id="IPR025377">
    <property type="entry name" value="DUF4367"/>
</dbReference>
<keyword evidence="1" id="KW-0812">Transmembrane</keyword>
<comment type="caution">
    <text evidence="3">The sequence shown here is derived from an EMBL/GenBank/DDBJ whole genome shotgun (WGS) entry which is preliminary data.</text>
</comment>
<keyword evidence="1" id="KW-0472">Membrane</keyword>
<evidence type="ECO:0000313" key="3">
    <source>
        <dbReference type="EMBL" id="MDC3425096.1"/>
    </source>
</evidence>
<proteinExistence type="predicted"/>
<dbReference type="RefSeq" id="WP_272436896.1">
    <property type="nucleotide sequence ID" value="NZ_JAMQKB010000010.1"/>
</dbReference>
<sequence length="256" mass="29181">MNKDEFDRLFDESIDKMENSKPDDHSSDYRPSWKKVKKKIRSIEKSRNRKTFLRNVSIVFISMFLGAFIFGNMIETKAFNPFYQTFKEMPGDIASFFFGNQDKDVNDAKTEPPTIGAQSNEVDISEEIKTVHKLEEVQKNVEFPIPSFGYVPQGYKFKNADLFILQGEDISNKVRFTFSNQEKSFWVTLSSLDSDTTVGSGANSANINKVQLKHGEGYLTVSKDGSSKLEFLKGNVYVIVLGELPKEELILFADNM</sequence>
<dbReference type="Pfam" id="PF14285">
    <property type="entry name" value="DUF4367"/>
    <property type="match status" value="1"/>
</dbReference>
<organism evidence="3 4">
    <name type="scientific">Terrihalobacillus insolitus</name>
    <dbReference type="NCBI Taxonomy" id="2950438"/>
    <lineage>
        <taxon>Bacteria</taxon>
        <taxon>Bacillati</taxon>
        <taxon>Bacillota</taxon>
        <taxon>Bacilli</taxon>
        <taxon>Bacillales</taxon>
        <taxon>Bacillaceae</taxon>
        <taxon>Terrihalobacillus</taxon>
    </lineage>
</organism>
<dbReference type="EMBL" id="JAMQKB010000010">
    <property type="protein sequence ID" value="MDC3425096.1"/>
    <property type="molecule type" value="Genomic_DNA"/>
</dbReference>
<keyword evidence="4" id="KW-1185">Reference proteome</keyword>
<evidence type="ECO:0000256" key="1">
    <source>
        <dbReference type="SAM" id="Phobius"/>
    </source>
</evidence>
<evidence type="ECO:0000313" key="4">
    <source>
        <dbReference type="Proteomes" id="UP001145050"/>
    </source>
</evidence>
<feature type="transmembrane region" description="Helical" evidence="1">
    <location>
        <begin position="52"/>
        <end position="74"/>
    </location>
</feature>
<protein>
    <submittedName>
        <fullName evidence="3">DUF4367 domain-containing protein</fullName>
    </submittedName>
</protein>